<dbReference type="SMART" id="SM00220">
    <property type="entry name" value="S_TKc"/>
    <property type="match status" value="1"/>
</dbReference>
<dbReference type="Gene3D" id="3.30.430.20">
    <property type="entry name" value="Gnk2 domain, C-X8-C-X2-C motif"/>
    <property type="match status" value="2"/>
</dbReference>
<dbReference type="AlphaFoldDB" id="A0AAE1N9E3"/>
<evidence type="ECO:0000259" key="22">
    <source>
        <dbReference type="PROSITE" id="PS51473"/>
    </source>
</evidence>
<evidence type="ECO:0000313" key="23">
    <source>
        <dbReference type="EMBL" id="KAK4284431.1"/>
    </source>
</evidence>
<keyword evidence="12 19" id="KW-0472">Membrane</keyword>
<keyword evidence="5 19" id="KW-0812">Transmembrane</keyword>
<feature type="compositionally biased region" description="Polar residues" evidence="18">
    <location>
        <begin position="654"/>
        <end position="669"/>
    </location>
</feature>
<dbReference type="Gene3D" id="1.10.510.10">
    <property type="entry name" value="Transferase(Phosphotransferase) domain 1"/>
    <property type="match status" value="1"/>
</dbReference>
<comment type="catalytic activity">
    <reaction evidence="15">
        <text>L-seryl-[protein] + ATP = O-phospho-L-seryl-[protein] + ADP + H(+)</text>
        <dbReference type="Rhea" id="RHEA:17989"/>
        <dbReference type="Rhea" id="RHEA-COMP:9863"/>
        <dbReference type="Rhea" id="RHEA-COMP:11604"/>
        <dbReference type="ChEBI" id="CHEBI:15378"/>
        <dbReference type="ChEBI" id="CHEBI:29999"/>
        <dbReference type="ChEBI" id="CHEBI:30616"/>
        <dbReference type="ChEBI" id="CHEBI:83421"/>
        <dbReference type="ChEBI" id="CHEBI:456216"/>
    </reaction>
</comment>
<dbReference type="PANTHER" id="PTHR27002:SF181">
    <property type="entry name" value="RECEPTOR-LIKE SERINE_THREONINE-PROTEIN KINASE"/>
    <property type="match status" value="1"/>
</dbReference>
<proteinExistence type="predicted"/>
<keyword evidence="24" id="KW-1185">Reference proteome</keyword>
<feature type="domain" description="Protein kinase" evidence="21">
    <location>
        <begin position="342"/>
        <end position="618"/>
    </location>
</feature>
<comment type="catalytic activity">
    <reaction evidence="16">
        <text>L-threonyl-[protein] + ATP = O-phospho-L-threonyl-[protein] + ADP + H(+)</text>
        <dbReference type="Rhea" id="RHEA:46608"/>
        <dbReference type="Rhea" id="RHEA-COMP:11060"/>
        <dbReference type="Rhea" id="RHEA-COMP:11605"/>
        <dbReference type="ChEBI" id="CHEBI:15378"/>
        <dbReference type="ChEBI" id="CHEBI:30013"/>
        <dbReference type="ChEBI" id="CHEBI:30616"/>
        <dbReference type="ChEBI" id="CHEBI:61977"/>
        <dbReference type="ChEBI" id="CHEBI:456216"/>
    </reaction>
</comment>
<dbReference type="InterPro" id="IPR011009">
    <property type="entry name" value="Kinase-like_dom_sf"/>
</dbReference>
<dbReference type="Proteomes" id="UP001293593">
    <property type="component" value="Unassembled WGS sequence"/>
</dbReference>
<evidence type="ECO:0000256" key="13">
    <source>
        <dbReference type="ARBA" id="ARBA00023170"/>
    </source>
</evidence>
<dbReference type="GO" id="GO:0004674">
    <property type="term" value="F:protein serine/threonine kinase activity"/>
    <property type="evidence" value="ECO:0007669"/>
    <property type="project" value="UniProtKB-KW"/>
</dbReference>
<dbReference type="FunFam" id="3.30.430.20:FF:000002">
    <property type="entry name" value="Cysteine-rich receptor-like protein kinase 10"/>
    <property type="match status" value="1"/>
</dbReference>
<dbReference type="CDD" id="cd23509">
    <property type="entry name" value="Gnk2-like"/>
    <property type="match status" value="2"/>
</dbReference>
<keyword evidence="8 17" id="KW-0547">Nucleotide-binding</keyword>
<dbReference type="Gene3D" id="3.30.200.20">
    <property type="entry name" value="Phosphorylase Kinase, domain 1"/>
    <property type="match status" value="1"/>
</dbReference>
<dbReference type="GO" id="GO:0005524">
    <property type="term" value="F:ATP binding"/>
    <property type="evidence" value="ECO:0007669"/>
    <property type="project" value="UniProtKB-UniRule"/>
</dbReference>
<feature type="binding site" evidence="17">
    <location>
        <position position="370"/>
    </location>
    <ligand>
        <name>ATP</name>
        <dbReference type="ChEBI" id="CHEBI:30616"/>
    </ligand>
</feature>
<comment type="subcellular location">
    <subcellularLocation>
        <location evidence="1">Membrane</location>
        <topology evidence="1">Single-pass membrane protein</topology>
    </subcellularLocation>
</comment>
<keyword evidence="6 20" id="KW-0732">Signal</keyword>
<comment type="caution">
    <text evidence="23">The sequence shown here is derived from an EMBL/GenBank/DDBJ whole genome shotgun (WGS) entry which is preliminary data.</text>
</comment>
<evidence type="ECO:0000256" key="1">
    <source>
        <dbReference type="ARBA" id="ARBA00004167"/>
    </source>
</evidence>
<name>A0AAE1N9E3_9FABA</name>
<evidence type="ECO:0000256" key="2">
    <source>
        <dbReference type="ARBA" id="ARBA00022527"/>
    </source>
</evidence>
<evidence type="ECO:0000256" key="11">
    <source>
        <dbReference type="ARBA" id="ARBA00022989"/>
    </source>
</evidence>
<evidence type="ECO:0000256" key="18">
    <source>
        <dbReference type="SAM" id="MobiDB-lite"/>
    </source>
</evidence>
<gene>
    <name evidence="23" type="ORF">QN277_001264</name>
</gene>
<evidence type="ECO:0000256" key="16">
    <source>
        <dbReference type="ARBA" id="ARBA00047951"/>
    </source>
</evidence>
<keyword evidence="14" id="KW-0325">Glycoprotein</keyword>
<dbReference type="FunFam" id="3.30.200.20:FF:000142">
    <property type="entry name" value="Cysteine-rich receptor-like protein kinase 10"/>
    <property type="match status" value="1"/>
</dbReference>
<dbReference type="InterPro" id="IPR000719">
    <property type="entry name" value="Prot_kinase_dom"/>
</dbReference>
<dbReference type="Pfam" id="PF07714">
    <property type="entry name" value="PK_Tyr_Ser-Thr"/>
    <property type="match status" value="1"/>
</dbReference>
<feature type="domain" description="Gnk2-homologous" evidence="22">
    <location>
        <begin position="143"/>
        <end position="251"/>
    </location>
</feature>
<accession>A0AAE1N9E3</accession>
<evidence type="ECO:0000256" key="19">
    <source>
        <dbReference type="SAM" id="Phobius"/>
    </source>
</evidence>
<feature type="domain" description="Gnk2-homologous" evidence="22">
    <location>
        <begin position="33"/>
        <end position="136"/>
    </location>
</feature>
<dbReference type="PROSITE" id="PS50011">
    <property type="entry name" value="PROTEIN_KINASE_DOM"/>
    <property type="match status" value="1"/>
</dbReference>
<dbReference type="Pfam" id="PF01657">
    <property type="entry name" value="Stress-antifung"/>
    <property type="match status" value="2"/>
</dbReference>
<dbReference type="InterPro" id="IPR008271">
    <property type="entry name" value="Ser/Thr_kinase_AS"/>
</dbReference>
<dbReference type="SUPFAM" id="SSF56112">
    <property type="entry name" value="Protein kinase-like (PK-like)"/>
    <property type="match status" value="1"/>
</dbReference>
<protein>
    <recommendedName>
        <fullName evidence="25">Cysteine-rich receptor-like protein kinase</fullName>
    </recommendedName>
</protein>
<evidence type="ECO:0000256" key="14">
    <source>
        <dbReference type="ARBA" id="ARBA00023180"/>
    </source>
</evidence>
<dbReference type="InterPro" id="IPR001245">
    <property type="entry name" value="Ser-Thr/Tyr_kinase_cat_dom"/>
</dbReference>
<dbReference type="PROSITE" id="PS51473">
    <property type="entry name" value="GNK2"/>
    <property type="match status" value="2"/>
</dbReference>
<evidence type="ECO:0000256" key="9">
    <source>
        <dbReference type="ARBA" id="ARBA00022777"/>
    </source>
</evidence>
<dbReference type="InterPro" id="IPR002902">
    <property type="entry name" value="GNK2"/>
</dbReference>
<evidence type="ECO:0000256" key="6">
    <source>
        <dbReference type="ARBA" id="ARBA00022729"/>
    </source>
</evidence>
<evidence type="ECO:0000256" key="10">
    <source>
        <dbReference type="ARBA" id="ARBA00022840"/>
    </source>
</evidence>
<dbReference type="PROSITE" id="PS00107">
    <property type="entry name" value="PROTEIN_KINASE_ATP"/>
    <property type="match status" value="1"/>
</dbReference>
<evidence type="ECO:0000256" key="5">
    <source>
        <dbReference type="ARBA" id="ARBA00022692"/>
    </source>
</evidence>
<evidence type="ECO:0000256" key="7">
    <source>
        <dbReference type="ARBA" id="ARBA00022737"/>
    </source>
</evidence>
<feature type="chain" id="PRO_5042107672" description="Cysteine-rich receptor-like protein kinase" evidence="20">
    <location>
        <begin position="27"/>
        <end position="669"/>
    </location>
</feature>
<evidence type="ECO:0000313" key="24">
    <source>
        <dbReference type="Proteomes" id="UP001293593"/>
    </source>
</evidence>
<dbReference type="InterPro" id="IPR038408">
    <property type="entry name" value="GNK2_sf"/>
</dbReference>
<keyword evidence="4" id="KW-0808">Transferase</keyword>
<evidence type="ECO:0000256" key="17">
    <source>
        <dbReference type="PROSITE-ProRule" id="PRU10141"/>
    </source>
</evidence>
<evidence type="ECO:0000256" key="3">
    <source>
        <dbReference type="ARBA" id="ARBA00022553"/>
    </source>
</evidence>
<keyword evidence="2" id="KW-0723">Serine/threonine-protein kinase</keyword>
<organism evidence="23 24">
    <name type="scientific">Acacia crassicarpa</name>
    <name type="common">northern wattle</name>
    <dbReference type="NCBI Taxonomy" id="499986"/>
    <lineage>
        <taxon>Eukaryota</taxon>
        <taxon>Viridiplantae</taxon>
        <taxon>Streptophyta</taxon>
        <taxon>Embryophyta</taxon>
        <taxon>Tracheophyta</taxon>
        <taxon>Spermatophyta</taxon>
        <taxon>Magnoliopsida</taxon>
        <taxon>eudicotyledons</taxon>
        <taxon>Gunneridae</taxon>
        <taxon>Pentapetalae</taxon>
        <taxon>rosids</taxon>
        <taxon>fabids</taxon>
        <taxon>Fabales</taxon>
        <taxon>Fabaceae</taxon>
        <taxon>Caesalpinioideae</taxon>
        <taxon>mimosoid clade</taxon>
        <taxon>Acacieae</taxon>
        <taxon>Acacia</taxon>
    </lineage>
</organism>
<dbReference type="EMBL" id="JAWXYG010000001">
    <property type="protein sequence ID" value="KAK4284431.1"/>
    <property type="molecule type" value="Genomic_DNA"/>
</dbReference>
<keyword evidence="11 19" id="KW-1133">Transmembrane helix</keyword>
<dbReference type="FunFam" id="3.30.430.20:FF:000003">
    <property type="entry name" value="Cysteine-rich RLK (RECEPTOR-like protein kinase) 10"/>
    <property type="match status" value="1"/>
</dbReference>
<dbReference type="GO" id="GO:0006979">
    <property type="term" value="P:response to oxidative stress"/>
    <property type="evidence" value="ECO:0007669"/>
    <property type="project" value="UniProtKB-ARBA"/>
</dbReference>
<dbReference type="InterPro" id="IPR017441">
    <property type="entry name" value="Protein_kinase_ATP_BS"/>
</dbReference>
<dbReference type="GO" id="GO:0005886">
    <property type="term" value="C:plasma membrane"/>
    <property type="evidence" value="ECO:0007669"/>
    <property type="project" value="TreeGrafter"/>
</dbReference>
<evidence type="ECO:0000259" key="21">
    <source>
        <dbReference type="PROSITE" id="PS50011"/>
    </source>
</evidence>
<sequence length="669" mass="74572">MTRITVTIFLALLSFLSHLLILSTQQEQQHPDTVHPNCSIGNGTYTDTSPYHNNLITLLSNFTSNTTDDYGFYNYSYGQNPDTVYASGLCRGDVTPDVCRSCLNNATRLLPHNCSNQKEAFLYYDLCILQYSSSSMFGIYVDPDFSYAFNNPEKAADADQYTDALDRLMKVLKTNAADGGSDRKVAAGNSSTLSSGQTVHGLAQCTPDLTEQQCDDCLVNAISGIPLCCQNKVGGRVIKRNCNLRFEKVQFYNPTVIDPIQVLPPSQGNNFKSRNIIVIIIPIIAVAVFLLLISIFIFLKMKKPKEAIQNSFVEADQLDGEIKHAEIIQFDFDTIKLTTDNFSDSNKLGQGGFGAVYKGELYNGEEVAVKRLSRDSGQGDREFKNEVMLVAKLQHRNLVRLLGFCLERGERLVVYEYLPNKSLDFLLFDPDRSAHLNWATRHQIIVGVARGLLYFHEDSRLRVIHRDLKASNILLDGELNPKISDFGMARLFSADQTQSNTNRIVGTYGYMAPEYVLHGQCSMKLDVYSFGVLILEIISGKKNNSIFNENSYGLLDFAWQNWRQGNGSNIIDPLLINSDSRNEIMRCIHVGLLCVQENAIDRPTMASVGVMLSSHSLSLPVPSKPAFLMNSTSSILKDSSSEATRSSEGRRNYVQASSNEVSITNLSPR</sequence>
<evidence type="ECO:0008006" key="25">
    <source>
        <dbReference type="Google" id="ProtNLM"/>
    </source>
</evidence>
<reference evidence="23" key="1">
    <citation type="submission" date="2023-10" db="EMBL/GenBank/DDBJ databases">
        <title>Chromosome-level genome of the transformable northern wattle, Acacia crassicarpa.</title>
        <authorList>
            <person name="Massaro I."/>
            <person name="Sinha N.R."/>
            <person name="Poethig S."/>
            <person name="Leichty A.R."/>
        </authorList>
    </citation>
    <scope>NUCLEOTIDE SEQUENCE</scope>
    <source>
        <strain evidence="23">Acra3RX</strain>
        <tissue evidence="23">Leaf</tissue>
    </source>
</reference>
<evidence type="ECO:0000256" key="4">
    <source>
        <dbReference type="ARBA" id="ARBA00022679"/>
    </source>
</evidence>
<feature type="signal peptide" evidence="20">
    <location>
        <begin position="1"/>
        <end position="26"/>
    </location>
</feature>
<dbReference type="PANTHER" id="PTHR27002">
    <property type="entry name" value="RECEPTOR-LIKE SERINE/THREONINE-PROTEIN KINASE SD1-8"/>
    <property type="match status" value="1"/>
</dbReference>
<dbReference type="PROSITE" id="PS00108">
    <property type="entry name" value="PROTEIN_KINASE_ST"/>
    <property type="match status" value="1"/>
</dbReference>
<evidence type="ECO:0000256" key="12">
    <source>
        <dbReference type="ARBA" id="ARBA00023136"/>
    </source>
</evidence>
<keyword evidence="13" id="KW-0675">Receptor</keyword>
<feature type="region of interest" description="Disordered" evidence="18">
    <location>
        <begin position="638"/>
        <end position="669"/>
    </location>
</feature>
<feature type="transmembrane region" description="Helical" evidence="19">
    <location>
        <begin position="276"/>
        <end position="299"/>
    </location>
</feature>
<keyword evidence="10 17" id="KW-0067">ATP-binding</keyword>
<keyword evidence="9" id="KW-0418">Kinase</keyword>
<evidence type="ECO:0000256" key="8">
    <source>
        <dbReference type="ARBA" id="ARBA00022741"/>
    </source>
</evidence>
<keyword evidence="3" id="KW-0597">Phosphoprotein</keyword>
<evidence type="ECO:0000256" key="20">
    <source>
        <dbReference type="SAM" id="SignalP"/>
    </source>
</evidence>
<dbReference type="FunFam" id="1.10.510.10:FF:000129">
    <property type="entry name" value="cysteine-rich receptor-like protein kinase 10"/>
    <property type="match status" value="1"/>
</dbReference>
<evidence type="ECO:0000256" key="15">
    <source>
        <dbReference type="ARBA" id="ARBA00047558"/>
    </source>
</evidence>
<dbReference type="CDD" id="cd14066">
    <property type="entry name" value="STKc_IRAK"/>
    <property type="match status" value="1"/>
</dbReference>
<keyword evidence="7" id="KW-0677">Repeat</keyword>